<evidence type="ECO:0000313" key="2">
    <source>
        <dbReference type="EMBL" id="RFT14965.1"/>
    </source>
</evidence>
<name>A0A3E2BJQ4_9BACT</name>
<organism evidence="2 3">
    <name type="scientific">Candidatus Saccharicenans subterraneus</name>
    <dbReference type="NCBI Taxonomy" id="2508984"/>
    <lineage>
        <taxon>Bacteria</taxon>
        <taxon>Candidatus Aminicenantota</taxon>
        <taxon>Candidatus Aminicenantia</taxon>
        <taxon>Candidatus Aminicenantales</taxon>
        <taxon>Candidatus Saccharicenantaceae</taxon>
        <taxon>Candidatus Saccharicenans</taxon>
    </lineage>
</organism>
<evidence type="ECO:0008006" key="4">
    <source>
        <dbReference type="Google" id="ProtNLM"/>
    </source>
</evidence>
<feature type="signal peptide" evidence="1">
    <location>
        <begin position="1"/>
        <end position="35"/>
    </location>
</feature>
<dbReference type="EMBL" id="QUAH01000015">
    <property type="protein sequence ID" value="RFT14965.1"/>
    <property type="molecule type" value="Genomic_DNA"/>
</dbReference>
<gene>
    <name evidence="2" type="ORF">OP8BY_1165</name>
</gene>
<evidence type="ECO:0000313" key="3">
    <source>
        <dbReference type="Proteomes" id="UP000257323"/>
    </source>
</evidence>
<accession>A0A3E2BJQ4</accession>
<proteinExistence type="predicted"/>
<sequence>MPLQTEKERKDHKTPLGLLLAVILAFILISAPAQAANNQSQTQEKSGQSVEELKKTAPRVYIDCGYCDLDYIKTEIPFVNYVRERKEADVHVLITTLTTGSGGREYTLTFIGQNRFQGQDDVFRYFSHKTDTEEEIRAGLTGVLKIGLMAYVNRTPIREKIKIDFQKEEAAQGPAVDRWKSWVFSLSTSGYFSGEQAHASESIRGSFSANRVTRDMKFNFTASASYQHDRYTYEDQNLESNTRSFSGSGLFVKSLGEHWSAGFFYSVSSSTYSNHRLKLNISPAIEFDLFPYSESTRRQLRFLYKVGPTLARYYEETLYDRMKETLLSQSLAITLDLREKWGSISTSVEGSHYFHDLSKHQVSIFNVISLNLVKGLNAYLFGGASLIHDQLSLPKGGATWEEVILQRKMLATSYNYFFAVGFSYSFGSIFTNVVNPRFGSVSSGGIHIEVD</sequence>
<comment type="caution">
    <text evidence="2">The sequence shown here is derived from an EMBL/GenBank/DDBJ whole genome shotgun (WGS) entry which is preliminary data.</text>
</comment>
<dbReference type="AlphaFoldDB" id="A0A3E2BJQ4"/>
<protein>
    <recommendedName>
        <fullName evidence="4">DUF481 domain-containing protein</fullName>
    </recommendedName>
</protein>
<reference evidence="2 3" key="1">
    <citation type="submission" date="2018-08" db="EMBL/GenBank/DDBJ databases">
        <title>Genome analysis of the thermophilic bacterium of the candidate phylum Aminicenantes from deep subsurface aquifer revealed its physiology and ecological role.</title>
        <authorList>
            <person name="Kadnikov V.V."/>
            <person name="Mardanov A.V."/>
            <person name="Beletsky A.V."/>
            <person name="Karnachuk O.V."/>
            <person name="Ravin N.V."/>
        </authorList>
    </citation>
    <scope>NUCLEOTIDE SEQUENCE [LARGE SCALE GENOMIC DNA]</scope>
    <source>
        <strain evidence="2">BY38</strain>
    </source>
</reference>
<evidence type="ECO:0000256" key="1">
    <source>
        <dbReference type="SAM" id="SignalP"/>
    </source>
</evidence>
<feature type="chain" id="PRO_5017774332" description="DUF481 domain-containing protein" evidence="1">
    <location>
        <begin position="36"/>
        <end position="451"/>
    </location>
</feature>
<keyword evidence="1" id="KW-0732">Signal</keyword>
<dbReference type="Proteomes" id="UP000257323">
    <property type="component" value="Unassembled WGS sequence"/>
</dbReference>